<dbReference type="AlphaFoldDB" id="A0AAW0I6L9"/>
<reference evidence="7 8" key="1">
    <citation type="journal article" date="2023" name="bioRxiv">
        <title>Conserved and derived expression patterns and positive selection on dental genes reveal complex evolutionary context of ever-growing rodent molars.</title>
        <authorList>
            <person name="Calamari Z.T."/>
            <person name="Song A."/>
            <person name="Cohen E."/>
            <person name="Akter M."/>
            <person name="Roy R.D."/>
            <person name="Hallikas O."/>
            <person name="Christensen M.M."/>
            <person name="Li P."/>
            <person name="Marangoni P."/>
            <person name="Jernvall J."/>
            <person name="Klein O.D."/>
        </authorList>
    </citation>
    <scope>NUCLEOTIDE SEQUENCE [LARGE SCALE GENOMIC DNA]</scope>
    <source>
        <strain evidence="7">V071</strain>
    </source>
</reference>
<evidence type="ECO:0000256" key="3">
    <source>
        <dbReference type="ARBA" id="ARBA00022989"/>
    </source>
</evidence>
<dbReference type="Pfam" id="PF15807">
    <property type="entry name" value="MAP17"/>
    <property type="match status" value="1"/>
</dbReference>
<comment type="similarity">
    <text evidence="5">Belongs to the PDZK1-interacting protein 1/SMIM24 family.</text>
</comment>
<keyword evidence="8" id="KW-1185">Reference proteome</keyword>
<organism evidence="7 8">
    <name type="scientific">Myodes glareolus</name>
    <name type="common">Bank vole</name>
    <name type="synonym">Clethrionomys glareolus</name>
    <dbReference type="NCBI Taxonomy" id="447135"/>
    <lineage>
        <taxon>Eukaryota</taxon>
        <taxon>Metazoa</taxon>
        <taxon>Chordata</taxon>
        <taxon>Craniata</taxon>
        <taxon>Vertebrata</taxon>
        <taxon>Euteleostomi</taxon>
        <taxon>Mammalia</taxon>
        <taxon>Eutheria</taxon>
        <taxon>Euarchontoglires</taxon>
        <taxon>Glires</taxon>
        <taxon>Rodentia</taxon>
        <taxon>Myomorpha</taxon>
        <taxon>Muroidea</taxon>
        <taxon>Cricetidae</taxon>
        <taxon>Arvicolinae</taxon>
        <taxon>Myodes</taxon>
    </lineage>
</organism>
<comment type="subcellular location">
    <subcellularLocation>
        <location evidence="1">Membrane</location>
        <topology evidence="1">Single-pass membrane protein</topology>
    </subcellularLocation>
</comment>
<feature type="compositionally biased region" description="Basic and acidic residues" evidence="6">
    <location>
        <begin position="60"/>
        <end position="73"/>
    </location>
</feature>
<dbReference type="InterPro" id="IPR031627">
    <property type="entry name" value="PDZK1IP1/SMIM24"/>
</dbReference>
<name>A0AAW0I6L9_MYOGA</name>
<dbReference type="Proteomes" id="UP001488838">
    <property type="component" value="Unassembled WGS sequence"/>
</dbReference>
<dbReference type="EMBL" id="JBBHLL010000212">
    <property type="protein sequence ID" value="KAK7809845.1"/>
    <property type="molecule type" value="Genomic_DNA"/>
</dbReference>
<evidence type="ECO:0000256" key="4">
    <source>
        <dbReference type="ARBA" id="ARBA00023136"/>
    </source>
</evidence>
<evidence type="ECO:0000313" key="7">
    <source>
        <dbReference type="EMBL" id="KAK7809845.1"/>
    </source>
</evidence>
<keyword evidence="2" id="KW-0812">Transmembrane</keyword>
<evidence type="ECO:0000256" key="6">
    <source>
        <dbReference type="SAM" id="MobiDB-lite"/>
    </source>
</evidence>
<gene>
    <name evidence="7" type="ORF">U0070_008495</name>
</gene>
<comment type="caution">
    <text evidence="7">The sequence shown here is derived from an EMBL/GenBank/DDBJ whole genome shotgun (WGS) entry which is preliminary data.</text>
</comment>
<feature type="compositionally biased region" description="Basic residues" evidence="6">
    <location>
        <begin position="35"/>
        <end position="44"/>
    </location>
</feature>
<feature type="region of interest" description="Disordered" evidence="6">
    <location>
        <begin position="1"/>
        <end position="73"/>
    </location>
</feature>
<evidence type="ECO:0000256" key="2">
    <source>
        <dbReference type="ARBA" id="ARBA00022692"/>
    </source>
</evidence>
<dbReference type="GO" id="GO:0016020">
    <property type="term" value="C:membrane"/>
    <property type="evidence" value="ECO:0007669"/>
    <property type="project" value="UniProtKB-SubCell"/>
</dbReference>
<keyword evidence="4" id="KW-0472">Membrane</keyword>
<protein>
    <submittedName>
        <fullName evidence="7">Uncharacterized protein</fullName>
    </submittedName>
</protein>
<proteinExistence type="inferred from homology"/>
<evidence type="ECO:0000256" key="1">
    <source>
        <dbReference type="ARBA" id="ARBA00004167"/>
    </source>
</evidence>
<sequence length="73" mass="8519">MLVNRVWCSKPRPDDEEVRVRMEPSENEYTEPSKKDKKKQKKKVDKKDGHSNAGLELEEKESSSDERSKKTAL</sequence>
<evidence type="ECO:0000313" key="8">
    <source>
        <dbReference type="Proteomes" id="UP001488838"/>
    </source>
</evidence>
<accession>A0AAW0I6L9</accession>
<evidence type="ECO:0000256" key="5">
    <source>
        <dbReference type="ARBA" id="ARBA00049650"/>
    </source>
</evidence>
<keyword evidence="3" id="KW-1133">Transmembrane helix</keyword>